<feature type="transmembrane region" description="Helical" evidence="5">
    <location>
        <begin position="488"/>
        <end position="508"/>
    </location>
</feature>
<evidence type="ECO:0000256" key="4">
    <source>
        <dbReference type="ARBA" id="ARBA00023136"/>
    </source>
</evidence>
<dbReference type="InterPro" id="IPR036259">
    <property type="entry name" value="MFS_trans_sf"/>
</dbReference>
<dbReference type="PANTHER" id="PTHR11662">
    <property type="entry name" value="SOLUTE CARRIER FAMILY 17"/>
    <property type="match status" value="1"/>
</dbReference>
<dbReference type="Proteomes" id="UP000095287">
    <property type="component" value="Unplaced"/>
</dbReference>
<dbReference type="GO" id="GO:0016020">
    <property type="term" value="C:membrane"/>
    <property type="evidence" value="ECO:0007669"/>
    <property type="project" value="UniProtKB-SubCell"/>
</dbReference>
<reference evidence="8" key="1">
    <citation type="submission" date="2016-11" db="UniProtKB">
        <authorList>
            <consortium name="WormBaseParasite"/>
        </authorList>
    </citation>
    <scope>IDENTIFICATION</scope>
</reference>
<dbReference type="InterPro" id="IPR050382">
    <property type="entry name" value="MFS_Na/Anion_cotransporter"/>
</dbReference>
<dbReference type="GO" id="GO:0022857">
    <property type="term" value="F:transmembrane transporter activity"/>
    <property type="evidence" value="ECO:0007669"/>
    <property type="project" value="InterPro"/>
</dbReference>
<evidence type="ECO:0000256" key="3">
    <source>
        <dbReference type="ARBA" id="ARBA00022989"/>
    </source>
</evidence>
<name>A0A1I8A5U7_9BILA</name>
<feature type="transmembrane region" description="Helical" evidence="5">
    <location>
        <begin position="288"/>
        <end position="306"/>
    </location>
</feature>
<keyword evidence="3 5" id="KW-1133">Transmembrane helix</keyword>
<dbReference type="Gene3D" id="1.20.1250.20">
    <property type="entry name" value="MFS general substrate transporter like domains"/>
    <property type="match status" value="2"/>
</dbReference>
<organism evidence="7 8">
    <name type="scientific">Steinernema glaseri</name>
    <dbReference type="NCBI Taxonomy" id="37863"/>
    <lineage>
        <taxon>Eukaryota</taxon>
        <taxon>Metazoa</taxon>
        <taxon>Ecdysozoa</taxon>
        <taxon>Nematoda</taxon>
        <taxon>Chromadorea</taxon>
        <taxon>Rhabditida</taxon>
        <taxon>Tylenchina</taxon>
        <taxon>Panagrolaimomorpha</taxon>
        <taxon>Strongyloidoidea</taxon>
        <taxon>Steinernematidae</taxon>
        <taxon>Steinernema</taxon>
    </lineage>
</organism>
<feature type="transmembrane region" description="Helical" evidence="5">
    <location>
        <begin position="225"/>
        <end position="247"/>
    </location>
</feature>
<feature type="transmembrane region" description="Helical" evidence="5">
    <location>
        <begin position="193"/>
        <end position="213"/>
    </location>
</feature>
<evidence type="ECO:0000259" key="6">
    <source>
        <dbReference type="PROSITE" id="PS50850"/>
    </source>
</evidence>
<dbReference type="WBParaSite" id="L893_g32986.t1">
    <property type="protein sequence ID" value="L893_g32986.t1"/>
    <property type="gene ID" value="L893_g32986"/>
</dbReference>
<sequence length="573" mass="63132">MVKMRAGISEKEVDRVLTESGVFTTRVRVQIKSCLLDFSMKFSIVIFLPTAQFYIVTFQRPALFTPKSLYIVTFQRPALFTPKSVRLRIVLLMMFATFCASSLRTNLGVTIVCMVNATAFESKVPDSSLLVASPETDSCPISKANKTLEDSGYDGDLLWDSHTQGLMFSAISFGSIFTILPAGLLADRFGPKYIILLSLLGMGLMTYISPLLANIDAWAFTVSRFLLGMFNGFIGPAMTSVASRWFVADERSTMNALYTSGIQIAGILMGLTTPLLCSSKLLGGWPTVYYFYASVTVAWGVMWFSLASNRAENNKAIGDEEKFYIMQNVVRKDRNVAFPWRRAFASSPVWAILLIRITFITQQKIMMSYTASFVRDVLRAELHMNGIYTSLPFIAQIVTKNLASGIADYLKRQKILSQTASTRIFQAIASVGTAVCFLGLAVFADCNHVALGVTLLIFKNVFSSFISPGMHTSSLSIAPLHTGGLHSVTMFLAVLVSSGAPMLVGMIIEHNSKTEWSMIFLFLAALNILSGIFFAIFGSAEVQEWAMPKKIHKTFPAPPLPVSEVDTKTTVTQ</sequence>
<evidence type="ECO:0000256" key="2">
    <source>
        <dbReference type="ARBA" id="ARBA00022692"/>
    </source>
</evidence>
<keyword evidence="4 5" id="KW-0472">Membrane</keyword>
<evidence type="ECO:0000256" key="1">
    <source>
        <dbReference type="ARBA" id="ARBA00004141"/>
    </source>
</evidence>
<feature type="domain" description="Major facilitator superfamily (MFS) profile" evidence="6">
    <location>
        <begin position="94"/>
        <end position="542"/>
    </location>
</feature>
<dbReference type="AlphaFoldDB" id="A0A1I8A5U7"/>
<feature type="transmembrane region" description="Helical" evidence="5">
    <location>
        <begin position="449"/>
        <end position="467"/>
    </location>
</feature>
<feature type="transmembrane region" description="Helical" evidence="5">
    <location>
        <begin position="343"/>
        <end position="362"/>
    </location>
</feature>
<dbReference type="PROSITE" id="PS50850">
    <property type="entry name" value="MFS"/>
    <property type="match status" value="1"/>
</dbReference>
<feature type="transmembrane region" description="Helical" evidence="5">
    <location>
        <begin position="424"/>
        <end position="443"/>
    </location>
</feature>
<protein>
    <submittedName>
        <fullName evidence="8">MFS domain-containing protein</fullName>
    </submittedName>
</protein>
<evidence type="ECO:0000313" key="7">
    <source>
        <dbReference type="Proteomes" id="UP000095287"/>
    </source>
</evidence>
<feature type="transmembrane region" description="Helical" evidence="5">
    <location>
        <begin position="256"/>
        <end position="276"/>
    </location>
</feature>
<dbReference type="Pfam" id="PF07690">
    <property type="entry name" value="MFS_1"/>
    <property type="match status" value="1"/>
</dbReference>
<evidence type="ECO:0000313" key="8">
    <source>
        <dbReference type="WBParaSite" id="L893_g32986.t1"/>
    </source>
</evidence>
<proteinExistence type="predicted"/>
<keyword evidence="2 5" id="KW-0812">Transmembrane</keyword>
<dbReference type="GO" id="GO:0006820">
    <property type="term" value="P:monoatomic anion transport"/>
    <property type="evidence" value="ECO:0007669"/>
    <property type="project" value="TreeGrafter"/>
</dbReference>
<comment type="subcellular location">
    <subcellularLocation>
        <location evidence="1">Membrane</location>
        <topology evidence="1">Multi-pass membrane protein</topology>
    </subcellularLocation>
</comment>
<dbReference type="InterPro" id="IPR020846">
    <property type="entry name" value="MFS_dom"/>
</dbReference>
<dbReference type="InterPro" id="IPR011701">
    <property type="entry name" value="MFS"/>
</dbReference>
<dbReference type="PANTHER" id="PTHR11662:SF405">
    <property type="entry name" value="PROTEIN CBG12249"/>
    <property type="match status" value="1"/>
</dbReference>
<accession>A0A1I8A5U7</accession>
<evidence type="ECO:0000256" key="5">
    <source>
        <dbReference type="SAM" id="Phobius"/>
    </source>
</evidence>
<feature type="transmembrane region" description="Helical" evidence="5">
    <location>
        <begin position="166"/>
        <end position="186"/>
    </location>
</feature>
<feature type="transmembrane region" description="Helical" evidence="5">
    <location>
        <begin position="520"/>
        <end position="540"/>
    </location>
</feature>
<dbReference type="SUPFAM" id="SSF103473">
    <property type="entry name" value="MFS general substrate transporter"/>
    <property type="match status" value="1"/>
</dbReference>
<dbReference type="FunFam" id="1.20.1250.20:FF:000532">
    <property type="entry name" value="SLC (SoLute Carrier) homolog"/>
    <property type="match status" value="1"/>
</dbReference>
<keyword evidence="7" id="KW-1185">Reference proteome</keyword>